<feature type="compositionally biased region" description="Acidic residues" evidence="1">
    <location>
        <begin position="219"/>
        <end position="236"/>
    </location>
</feature>
<dbReference type="InterPro" id="IPR019416">
    <property type="entry name" value="NCBP3"/>
</dbReference>
<evidence type="ECO:0000256" key="1">
    <source>
        <dbReference type="SAM" id="MobiDB-lite"/>
    </source>
</evidence>
<evidence type="ECO:0000313" key="2">
    <source>
        <dbReference type="EMBL" id="KAK7717094.1"/>
    </source>
</evidence>
<reference evidence="2 3" key="1">
    <citation type="submission" date="2024-02" db="EMBL/GenBank/DDBJ databases">
        <title>De novo assembly and annotation of 12 fungi associated with fruit tree decline syndrome in Ontario, Canada.</title>
        <authorList>
            <person name="Sulman M."/>
            <person name="Ellouze W."/>
            <person name="Ilyukhin E."/>
        </authorList>
    </citation>
    <scope>NUCLEOTIDE SEQUENCE [LARGE SCALE GENOMIC DNA]</scope>
    <source>
        <strain evidence="2 3">M169</strain>
    </source>
</reference>
<dbReference type="PANTHER" id="PTHR16291">
    <property type="entry name" value="NUCLEAR CAP-BINDING PROTEIN SUBUNIT 3"/>
    <property type="match status" value="1"/>
</dbReference>
<evidence type="ECO:0008006" key="4">
    <source>
        <dbReference type="Google" id="ProtNLM"/>
    </source>
</evidence>
<organism evidence="2 3">
    <name type="scientific">Diaporthe eres</name>
    <name type="common">Phomopsis oblonga</name>
    <dbReference type="NCBI Taxonomy" id="83184"/>
    <lineage>
        <taxon>Eukaryota</taxon>
        <taxon>Fungi</taxon>
        <taxon>Dikarya</taxon>
        <taxon>Ascomycota</taxon>
        <taxon>Pezizomycotina</taxon>
        <taxon>Sordariomycetes</taxon>
        <taxon>Sordariomycetidae</taxon>
        <taxon>Diaporthales</taxon>
        <taxon>Diaporthaceae</taxon>
        <taxon>Diaporthe</taxon>
        <taxon>Diaporthe eres species complex</taxon>
    </lineage>
</organism>
<name>A0ABR1NVT8_DIAER</name>
<feature type="region of interest" description="Disordered" evidence="1">
    <location>
        <begin position="415"/>
        <end position="451"/>
    </location>
</feature>
<dbReference type="PANTHER" id="PTHR16291:SF0">
    <property type="entry name" value="NUCLEAR CAP-BINDING PROTEIN SUBUNIT 3"/>
    <property type="match status" value="1"/>
</dbReference>
<keyword evidence="3" id="KW-1185">Reference proteome</keyword>
<protein>
    <recommendedName>
        <fullName evidence="4">RRM domain-containing protein</fullName>
    </recommendedName>
</protein>
<dbReference type="Proteomes" id="UP001430848">
    <property type="component" value="Unassembled WGS sequence"/>
</dbReference>
<feature type="compositionally biased region" description="Basic and acidic residues" evidence="1">
    <location>
        <begin position="186"/>
        <end position="207"/>
    </location>
</feature>
<comment type="caution">
    <text evidence="2">The sequence shown here is derived from an EMBL/GenBank/DDBJ whole genome shotgun (WGS) entry which is preliminary data.</text>
</comment>
<proteinExistence type="predicted"/>
<gene>
    <name evidence="2" type="ORF">SLS63_010813</name>
</gene>
<dbReference type="Pfam" id="PF10309">
    <property type="entry name" value="NCBP3"/>
    <property type="match status" value="1"/>
</dbReference>
<dbReference type="EMBL" id="JAKNSF020000094">
    <property type="protein sequence ID" value="KAK7717094.1"/>
    <property type="molecule type" value="Genomic_DNA"/>
</dbReference>
<feature type="region of interest" description="Disordered" evidence="1">
    <location>
        <begin position="185"/>
        <end position="356"/>
    </location>
</feature>
<accession>A0ABR1NVT8</accession>
<sequence length="474" mass="53708">MKPVIYEALVATMDDFDIEMGDAVDVPMEEHEVADILVGDDQQEDGEVEEPVNNEQVGDDTPTVLPNKIHIRGLEVLDETQLKQYVSAHVGGKGADRIEWVDDASANLVFNSESAAQDALKLLAAVEILDVTQLPPLEVLPAKPIAEKPEVALQVRFALESDRKVKGAAQRSRFYLFHPEWDPETEEGKRRREGRDRRYRDREDRGGYRRSGRGRYDDRNEEEPETFDVNLYDDDTGALARRVTPRERRRRDSRSPSEPADSDRYRPLNAGKELFPNKKPRDALRSERGVRSRDRSRSPARDERDAMMDDLAKDREVQRNRDTARSLKERISRPKYSNDTKELFPSKASNGSKAQMDQVPADVLAGMLRLSYDGSAEFPSSFSAFRSRQTPSQSIKMVTLKFADRVTEPSNGISIKGLARQSNPQQGISIKGSANKKELFPDKLGGNLNSGKELFADRLEGRGRRRQKAEDLYF</sequence>
<evidence type="ECO:0000313" key="3">
    <source>
        <dbReference type="Proteomes" id="UP001430848"/>
    </source>
</evidence>
<feature type="compositionally biased region" description="Basic and acidic residues" evidence="1">
    <location>
        <begin position="275"/>
        <end position="344"/>
    </location>
</feature>